<dbReference type="InParanoid" id="A0A1Y2DHL9"/>
<dbReference type="GeneID" id="63777303"/>
<proteinExistence type="predicted"/>
<reference evidence="3 4" key="1">
    <citation type="submission" date="2016-07" db="EMBL/GenBank/DDBJ databases">
        <title>Pervasive Adenine N6-methylation of Active Genes in Fungi.</title>
        <authorList>
            <consortium name="DOE Joint Genome Institute"/>
            <person name="Mondo S.J."/>
            <person name="Dannebaum R.O."/>
            <person name="Kuo R.C."/>
            <person name="Labutti K."/>
            <person name="Haridas S."/>
            <person name="Kuo A."/>
            <person name="Salamov A."/>
            <person name="Ahrendt S.R."/>
            <person name="Lipzen A."/>
            <person name="Sullivan W."/>
            <person name="Andreopoulos W.B."/>
            <person name="Clum A."/>
            <person name="Lindquist E."/>
            <person name="Daum C."/>
            <person name="Ramamoorthy G.K."/>
            <person name="Gryganskyi A."/>
            <person name="Culley D."/>
            <person name="Magnuson J.K."/>
            <person name="James T.Y."/>
            <person name="O'Malley M.A."/>
            <person name="Stajich J.E."/>
            <person name="Spatafora J.W."/>
            <person name="Visel A."/>
            <person name="Grigoriev I.V."/>
        </authorList>
    </citation>
    <scope>NUCLEOTIDE SEQUENCE [LARGE SCALE GENOMIC DNA]</scope>
    <source>
        <strain evidence="3 4">CBS 129021</strain>
    </source>
</reference>
<evidence type="ECO:0000256" key="2">
    <source>
        <dbReference type="SAM" id="Phobius"/>
    </source>
</evidence>
<feature type="transmembrane region" description="Helical" evidence="2">
    <location>
        <begin position="142"/>
        <end position="159"/>
    </location>
</feature>
<dbReference type="EMBL" id="MCFJ01000015">
    <property type="protein sequence ID" value="ORY58739.1"/>
    <property type="molecule type" value="Genomic_DNA"/>
</dbReference>
<keyword evidence="4" id="KW-1185">Reference proteome</keyword>
<dbReference type="AlphaFoldDB" id="A0A1Y2DHL9"/>
<accession>A0A1Y2DHL9</accession>
<feature type="transmembrane region" description="Helical" evidence="2">
    <location>
        <begin position="209"/>
        <end position="229"/>
    </location>
</feature>
<organism evidence="3 4">
    <name type="scientific">Pseudomassariella vexata</name>
    <dbReference type="NCBI Taxonomy" id="1141098"/>
    <lineage>
        <taxon>Eukaryota</taxon>
        <taxon>Fungi</taxon>
        <taxon>Dikarya</taxon>
        <taxon>Ascomycota</taxon>
        <taxon>Pezizomycotina</taxon>
        <taxon>Sordariomycetes</taxon>
        <taxon>Xylariomycetidae</taxon>
        <taxon>Amphisphaeriales</taxon>
        <taxon>Pseudomassariaceae</taxon>
        <taxon>Pseudomassariella</taxon>
    </lineage>
</organism>
<keyword evidence="2" id="KW-1133">Transmembrane helix</keyword>
<feature type="compositionally biased region" description="Basic and acidic residues" evidence="1">
    <location>
        <begin position="1"/>
        <end position="10"/>
    </location>
</feature>
<dbReference type="OrthoDB" id="4762810at2759"/>
<sequence>MSASRQEDGYTVHSAPPSFIEAADKKKNQHHTQGTQVDEGRDVSPDTDVFGAGYQDDVLPYHAADEDTQDQVAPSLKTRFGRRASWRFILVITLGFFLATCPVPKRNMPFYMWLALTTFTASLMSSPFRAYGRPKKLVRRILVAYLGFFLAVYAFFGAAEEIHIDFWRQGLFWYHGLNRFRPGYLARSLMVVTGYHMQKSSGLYARGQILRMYLLCFVWVYADVGLTTFDLARGRQQW</sequence>
<keyword evidence="2" id="KW-0812">Transmembrane</keyword>
<evidence type="ECO:0000256" key="1">
    <source>
        <dbReference type="SAM" id="MobiDB-lite"/>
    </source>
</evidence>
<evidence type="ECO:0000313" key="3">
    <source>
        <dbReference type="EMBL" id="ORY58739.1"/>
    </source>
</evidence>
<comment type="caution">
    <text evidence="3">The sequence shown here is derived from an EMBL/GenBank/DDBJ whole genome shotgun (WGS) entry which is preliminary data.</text>
</comment>
<feature type="transmembrane region" description="Helical" evidence="2">
    <location>
        <begin position="110"/>
        <end position="130"/>
    </location>
</feature>
<evidence type="ECO:0000313" key="4">
    <source>
        <dbReference type="Proteomes" id="UP000193689"/>
    </source>
</evidence>
<name>A0A1Y2DHL9_9PEZI</name>
<dbReference type="RefSeq" id="XP_040711551.1">
    <property type="nucleotide sequence ID" value="XM_040861091.1"/>
</dbReference>
<gene>
    <name evidence="3" type="ORF">BCR38DRAFT_446447</name>
</gene>
<feature type="transmembrane region" description="Helical" evidence="2">
    <location>
        <begin position="84"/>
        <end position="104"/>
    </location>
</feature>
<protein>
    <submittedName>
        <fullName evidence="3">Uncharacterized protein</fullName>
    </submittedName>
</protein>
<keyword evidence="2" id="KW-0472">Membrane</keyword>
<feature type="region of interest" description="Disordered" evidence="1">
    <location>
        <begin position="1"/>
        <end position="46"/>
    </location>
</feature>
<dbReference type="Proteomes" id="UP000193689">
    <property type="component" value="Unassembled WGS sequence"/>
</dbReference>